<reference evidence="2 3" key="1">
    <citation type="journal article" date="2016" name="Mol. Biol. Evol.">
        <title>Comparative Genomics of Early-Diverging Mushroom-Forming Fungi Provides Insights into the Origins of Lignocellulose Decay Capabilities.</title>
        <authorList>
            <person name="Nagy L.G."/>
            <person name="Riley R."/>
            <person name="Tritt A."/>
            <person name="Adam C."/>
            <person name="Daum C."/>
            <person name="Floudas D."/>
            <person name="Sun H."/>
            <person name="Yadav J.S."/>
            <person name="Pangilinan J."/>
            <person name="Larsson K.H."/>
            <person name="Matsuura K."/>
            <person name="Barry K."/>
            <person name="Labutti K."/>
            <person name="Kuo R."/>
            <person name="Ohm R.A."/>
            <person name="Bhattacharya S.S."/>
            <person name="Shirouzu T."/>
            <person name="Yoshinaga Y."/>
            <person name="Martin F.M."/>
            <person name="Grigoriev I.V."/>
            <person name="Hibbett D.S."/>
        </authorList>
    </citation>
    <scope>NUCLEOTIDE SEQUENCE [LARGE SCALE GENOMIC DNA]</scope>
    <source>
        <strain evidence="2 3">L-15889</strain>
    </source>
</reference>
<evidence type="ECO:0000256" key="1">
    <source>
        <dbReference type="SAM" id="MobiDB-lite"/>
    </source>
</evidence>
<proteinExistence type="predicted"/>
<protein>
    <submittedName>
        <fullName evidence="2">Uncharacterized protein</fullName>
    </submittedName>
</protein>
<evidence type="ECO:0000313" key="3">
    <source>
        <dbReference type="Proteomes" id="UP000076727"/>
    </source>
</evidence>
<keyword evidence="3" id="KW-1185">Reference proteome</keyword>
<name>A0A165NBT7_9APHY</name>
<accession>A0A165NBT7</accession>
<dbReference type="AlphaFoldDB" id="A0A165NBT7"/>
<dbReference type="EMBL" id="KV429084">
    <property type="protein sequence ID" value="KZT66780.1"/>
    <property type="molecule type" value="Genomic_DNA"/>
</dbReference>
<dbReference type="Proteomes" id="UP000076727">
    <property type="component" value="Unassembled WGS sequence"/>
</dbReference>
<organism evidence="2 3">
    <name type="scientific">Daedalea quercina L-15889</name>
    <dbReference type="NCBI Taxonomy" id="1314783"/>
    <lineage>
        <taxon>Eukaryota</taxon>
        <taxon>Fungi</taxon>
        <taxon>Dikarya</taxon>
        <taxon>Basidiomycota</taxon>
        <taxon>Agaricomycotina</taxon>
        <taxon>Agaricomycetes</taxon>
        <taxon>Polyporales</taxon>
        <taxon>Fomitopsis</taxon>
    </lineage>
</organism>
<sequence length="89" mass="10045">MVSHGRFSLSITCPSNAKDPRNARRPVPRQWEHGTLALWSTVLSFSNYLNCDCDGRLAAHLIAWVWLATCSSRHIRREDATTRPKPLGS</sequence>
<gene>
    <name evidence="2" type="ORF">DAEQUDRAFT_440310</name>
</gene>
<evidence type="ECO:0000313" key="2">
    <source>
        <dbReference type="EMBL" id="KZT66780.1"/>
    </source>
</evidence>
<feature type="region of interest" description="Disordered" evidence="1">
    <location>
        <begin position="1"/>
        <end position="27"/>
    </location>
</feature>